<evidence type="ECO:0000313" key="2">
    <source>
        <dbReference type="EMBL" id="AXH97729.1"/>
    </source>
</evidence>
<dbReference type="EMBL" id="CP031229">
    <property type="protein sequence ID" value="AXH97729.1"/>
    <property type="molecule type" value="Genomic_DNA"/>
</dbReference>
<dbReference type="Proteomes" id="UP000253790">
    <property type="component" value="Chromosome"/>
</dbReference>
<reference evidence="2 3" key="1">
    <citation type="submission" date="2018-07" db="EMBL/GenBank/DDBJ databases">
        <title>Complete genome sequencing of Ornithinimicrobium sp. AMA3305.</title>
        <authorList>
            <person name="Bae J.-W."/>
        </authorList>
    </citation>
    <scope>NUCLEOTIDE SEQUENCE [LARGE SCALE GENOMIC DNA]</scope>
    <source>
        <strain evidence="2 3">AMA3305</strain>
    </source>
</reference>
<keyword evidence="1" id="KW-1133">Transmembrane helix</keyword>
<evidence type="ECO:0000256" key="1">
    <source>
        <dbReference type="SAM" id="Phobius"/>
    </source>
</evidence>
<feature type="transmembrane region" description="Helical" evidence="1">
    <location>
        <begin position="25"/>
        <end position="46"/>
    </location>
</feature>
<evidence type="ECO:0000313" key="3">
    <source>
        <dbReference type="Proteomes" id="UP000253790"/>
    </source>
</evidence>
<feature type="transmembrane region" description="Helical" evidence="1">
    <location>
        <begin position="188"/>
        <end position="207"/>
    </location>
</feature>
<feature type="transmembrane region" description="Helical" evidence="1">
    <location>
        <begin position="53"/>
        <end position="71"/>
    </location>
</feature>
<keyword evidence="1" id="KW-0812">Transmembrane</keyword>
<dbReference type="OrthoDB" id="5148800at2"/>
<keyword evidence="1" id="KW-0472">Membrane</keyword>
<accession>A0A345NRS1</accession>
<protein>
    <recommendedName>
        <fullName evidence="4">PH domain-containing protein</fullName>
    </recommendedName>
</protein>
<sequence>MSAPSTLPPPTGDLVRVYRTLPARIVGWGMVAVAGVFATLTVVDLVSGSHRGLAWPAALVVALAGLAWVLFLRPHVQLRTDGVVLANLVSDTRVPFAAVEEVTDRWALELNDRQGHRHSAWAVPVRREWVRRRAVDDFAETTRHRGSAGTTAQGVADEVHRALQRWRLDGGEARAHEQGTDVVTRRPAWSALVVLVLALVLLVVALLS</sequence>
<name>A0A345NRS1_9MICO</name>
<dbReference type="RefSeq" id="WP_114930375.1">
    <property type="nucleotide sequence ID" value="NZ_CP031229.1"/>
</dbReference>
<organism evidence="2 3">
    <name type="scientific">Ornithinimicrobium avium</name>
    <dbReference type="NCBI Taxonomy" id="2283195"/>
    <lineage>
        <taxon>Bacteria</taxon>
        <taxon>Bacillati</taxon>
        <taxon>Actinomycetota</taxon>
        <taxon>Actinomycetes</taxon>
        <taxon>Micrococcales</taxon>
        <taxon>Ornithinimicrobiaceae</taxon>
        <taxon>Ornithinimicrobium</taxon>
    </lineage>
</organism>
<keyword evidence="3" id="KW-1185">Reference proteome</keyword>
<gene>
    <name evidence="2" type="ORF">DV701_17875</name>
</gene>
<dbReference type="AlphaFoldDB" id="A0A345NRS1"/>
<proteinExistence type="predicted"/>
<evidence type="ECO:0008006" key="4">
    <source>
        <dbReference type="Google" id="ProtNLM"/>
    </source>
</evidence>
<dbReference type="KEGG" id="orn:DV701_17875"/>